<comment type="similarity">
    <text evidence="6">Belongs to the ferredoxin--NADP reductase type 2 family.</text>
</comment>
<evidence type="ECO:0000256" key="2">
    <source>
        <dbReference type="ARBA" id="ARBA00022630"/>
    </source>
</evidence>
<comment type="subunit">
    <text evidence="1 6">Homodimer.</text>
</comment>
<dbReference type="Proteomes" id="UP000274033">
    <property type="component" value="Unassembled WGS sequence"/>
</dbReference>
<accession>A0A3N9UIA3</accession>
<keyword evidence="2 6" id="KW-0285">Flavoprotein</keyword>
<dbReference type="GO" id="GO:0050660">
    <property type="term" value="F:flavin adenine dinucleotide binding"/>
    <property type="evidence" value="ECO:0007669"/>
    <property type="project" value="UniProtKB-UniRule"/>
</dbReference>
<dbReference type="PRINTS" id="PR00368">
    <property type="entry name" value="FADPNR"/>
</dbReference>
<evidence type="ECO:0000256" key="5">
    <source>
        <dbReference type="ARBA" id="ARBA00023002"/>
    </source>
</evidence>
<dbReference type="AlphaFoldDB" id="A0A3N9UIA3"/>
<dbReference type="EMBL" id="RRCT01000002">
    <property type="protein sequence ID" value="RQW75774.1"/>
    <property type="molecule type" value="Genomic_DNA"/>
</dbReference>
<comment type="caution">
    <text evidence="6">Lacks conserved residue(s) required for the propagation of feature annotation.</text>
</comment>
<evidence type="ECO:0000256" key="1">
    <source>
        <dbReference type="ARBA" id="ARBA00011738"/>
    </source>
</evidence>
<dbReference type="HAMAP" id="MF_01685">
    <property type="entry name" value="FENR2"/>
    <property type="match status" value="1"/>
</dbReference>
<feature type="binding site" evidence="6">
    <location>
        <position position="90"/>
    </location>
    <ligand>
        <name>FAD</name>
        <dbReference type="ChEBI" id="CHEBI:57692"/>
    </ligand>
</feature>
<feature type="binding site" evidence="6">
    <location>
        <position position="327"/>
    </location>
    <ligand>
        <name>FAD</name>
        <dbReference type="ChEBI" id="CHEBI:57692"/>
    </ligand>
</feature>
<evidence type="ECO:0000256" key="4">
    <source>
        <dbReference type="ARBA" id="ARBA00022857"/>
    </source>
</evidence>
<dbReference type="Pfam" id="PF07992">
    <property type="entry name" value="Pyr_redox_2"/>
    <property type="match status" value="1"/>
</dbReference>
<dbReference type="GO" id="GO:0004324">
    <property type="term" value="F:ferredoxin-NADP+ reductase activity"/>
    <property type="evidence" value="ECO:0007669"/>
    <property type="project" value="UniProtKB-UniRule"/>
</dbReference>
<keyword evidence="9" id="KW-1185">Reference proteome</keyword>
<feature type="binding site" evidence="6">
    <location>
        <position position="124"/>
    </location>
    <ligand>
        <name>FAD</name>
        <dbReference type="ChEBI" id="CHEBI:57692"/>
    </ligand>
</feature>
<feature type="domain" description="FAD/NAD(P)-binding" evidence="7">
    <location>
        <begin position="8"/>
        <end position="301"/>
    </location>
</feature>
<dbReference type="Gene3D" id="3.50.50.60">
    <property type="entry name" value="FAD/NAD(P)-binding domain"/>
    <property type="match status" value="2"/>
</dbReference>
<dbReference type="InterPro" id="IPR050097">
    <property type="entry name" value="Ferredoxin-NADP_redctase_2"/>
</dbReference>
<proteinExistence type="inferred from homology"/>
<dbReference type="RefSeq" id="WP_124762854.1">
    <property type="nucleotide sequence ID" value="NZ_JAFBDY010000002.1"/>
</dbReference>
<evidence type="ECO:0000313" key="9">
    <source>
        <dbReference type="Proteomes" id="UP000274033"/>
    </source>
</evidence>
<dbReference type="InterPro" id="IPR023753">
    <property type="entry name" value="FAD/NAD-binding_dom"/>
</dbReference>
<feature type="binding site" evidence="6">
    <location>
        <position position="50"/>
    </location>
    <ligand>
        <name>FAD</name>
        <dbReference type="ChEBI" id="CHEBI:57692"/>
    </ligand>
</feature>
<dbReference type="InterPro" id="IPR036188">
    <property type="entry name" value="FAD/NAD-bd_sf"/>
</dbReference>
<dbReference type="SUPFAM" id="SSF51905">
    <property type="entry name" value="FAD/NAD(P)-binding domain"/>
    <property type="match status" value="1"/>
</dbReference>
<protein>
    <recommendedName>
        <fullName evidence="6">Ferredoxin--NADP reductase</fullName>
        <shortName evidence="6">FNR</shortName>
        <shortName evidence="6">Fd-NADP(+) reductase</shortName>
        <ecNumber evidence="6">1.18.1.2</ecNumber>
    </recommendedName>
</protein>
<keyword evidence="4 6" id="KW-0521">NADP</keyword>
<feature type="binding site" evidence="6">
    <location>
        <position position="37"/>
    </location>
    <ligand>
        <name>FAD</name>
        <dbReference type="ChEBI" id="CHEBI:57692"/>
    </ligand>
</feature>
<dbReference type="OrthoDB" id="9806179at2"/>
<comment type="cofactor">
    <cofactor evidence="6">
        <name>FAD</name>
        <dbReference type="ChEBI" id="CHEBI:57692"/>
    </cofactor>
    <text evidence="6">Binds 1 FAD per subunit.</text>
</comment>
<organism evidence="8 9">
    <name type="scientific">Lysinibacillus composti</name>
    <dbReference type="NCBI Taxonomy" id="720633"/>
    <lineage>
        <taxon>Bacteria</taxon>
        <taxon>Bacillati</taxon>
        <taxon>Bacillota</taxon>
        <taxon>Bacilli</taxon>
        <taxon>Bacillales</taxon>
        <taxon>Bacillaceae</taxon>
        <taxon>Lysinibacillus</taxon>
    </lineage>
</organism>
<feature type="binding site" evidence="6">
    <location>
        <position position="286"/>
    </location>
    <ligand>
        <name>FAD</name>
        <dbReference type="ChEBI" id="CHEBI:57692"/>
    </ligand>
</feature>
<evidence type="ECO:0000256" key="3">
    <source>
        <dbReference type="ARBA" id="ARBA00022827"/>
    </source>
</evidence>
<dbReference type="GO" id="GO:0050661">
    <property type="term" value="F:NADP binding"/>
    <property type="evidence" value="ECO:0007669"/>
    <property type="project" value="UniProtKB-UniRule"/>
</dbReference>
<sequence length="334" mass="36822">MVGREEIFDVTIIGGGPVGLFTAFYAGMRDLSVKIIDSLPQLGGRPSVIYPEKFIYDIAGLPKIRSKDLIENLVSQMSRFTQTIVLEQTVESFNKVEDEVFEIKTDKGLHYSKTVLITAGLGAFTPRKLTLEHIETYEGQSVHYFVNDLELFRNQNVVVLGGGDSALDWALMLEGIASNVTLVHRRDQFTAHEHTVNQVQSSSIDVRTPFVPVAIKGESGKLSELHLKNSSTNEIEVLTVDHIIVNYGFLSSLGPLGQWGLEMDKFSIKVNTKMETSIPGIYAVGDVCSYDGKVKLIATGFGEATIAINAAKHFIDPTTSKHVPHSSDMFLDRS</sequence>
<reference evidence="8 9" key="1">
    <citation type="journal article" date="2013" name="J. Microbiol.">
        <title>Lysinibacillus chungkukjangi sp. nov., isolated from Chungkukjang, Korean fermented soybean food.</title>
        <authorList>
            <person name="Kim S.J."/>
            <person name="Jang Y.H."/>
            <person name="Hamada M."/>
            <person name="Ahn J.H."/>
            <person name="Weon H.Y."/>
            <person name="Suzuki K."/>
            <person name="Whang K.S."/>
            <person name="Kwon S.W."/>
        </authorList>
    </citation>
    <scope>NUCLEOTIDE SEQUENCE [LARGE SCALE GENOMIC DNA]</scope>
    <source>
        <strain evidence="8 9">MCCC 1A12701</strain>
    </source>
</reference>
<dbReference type="EC" id="1.18.1.2" evidence="6"/>
<gene>
    <name evidence="8" type="ORF">EBB45_03920</name>
</gene>
<evidence type="ECO:0000256" key="6">
    <source>
        <dbReference type="HAMAP-Rule" id="MF_01685"/>
    </source>
</evidence>
<keyword evidence="3 6" id="KW-0274">FAD</keyword>
<evidence type="ECO:0000313" key="8">
    <source>
        <dbReference type="EMBL" id="RQW75774.1"/>
    </source>
</evidence>
<dbReference type="InterPro" id="IPR022890">
    <property type="entry name" value="Fd--NADP_Rdtase_type_2"/>
</dbReference>
<name>A0A3N9UIA3_9BACI</name>
<keyword evidence="5 6" id="KW-0560">Oxidoreductase</keyword>
<dbReference type="PANTHER" id="PTHR48105">
    <property type="entry name" value="THIOREDOXIN REDUCTASE 1-RELATED-RELATED"/>
    <property type="match status" value="1"/>
</dbReference>
<dbReference type="PRINTS" id="PR00469">
    <property type="entry name" value="PNDRDTASEII"/>
</dbReference>
<evidence type="ECO:0000259" key="7">
    <source>
        <dbReference type="Pfam" id="PF07992"/>
    </source>
</evidence>
<comment type="catalytic activity">
    <reaction evidence="6">
        <text>2 reduced [2Fe-2S]-[ferredoxin] + NADP(+) + H(+) = 2 oxidized [2Fe-2S]-[ferredoxin] + NADPH</text>
        <dbReference type="Rhea" id="RHEA:20125"/>
        <dbReference type="Rhea" id="RHEA-COMP:10000"/>
        <dbReference type="Rhea" id="RHEA-COMP:10001"/>
        <dbReference type="ChEBI" id="CHEBI:15378"/>
        <dbReference type="ChEBI" id="CHEBI:33737"/>
        <dbReference type="ChEBI" id="CHEBI:33738"/>
        <dbReference type="ChEBI" id="CHEBI:57783"/>
        <dbReference type="ChEBI" id="CHEBI:58349"/>
        <dbReference type="EC" id="1.18.1.2"/>
    </reaction>
</comment>
<comment type="caution">
    <text evidence="8">The sequence shown here is derived from an EMBL/GenBank/DDBJ whole genome shotgun (WGS) entry which is preliminary data.</text>
</comment>